<evidence type="ECO:0000256" key="1">
    <source>
        <dbReference type="SAM" id="Phobius"/>
    </source>
</evidence>
<organism evidence="2 3">
    <name type="scientific">Cupriavidus pampae</name>
    <dbReference type="NCBI Taxonomy" id="659251"/>
    <lineage>
        <taxon>Bacteria</taxon>
        <taxon>Pseudomonadati</taxon>
        <taxon>Pseudomonadota</taxon>
        <taxon>Betaproteobacteria</taxon>
        <taxon>Burkholderiales</taxon>
        <taxon>Burkholderiaceae</taxon>
        <taxon>Cupriavidus</taxon>
    </lineage>
</organism>
<name>A0ABM8XU24_9BURK</name>
<evidence type="ECO:0000313" key="3">
    <source>
        <dbReference type="Proteomes" id="UP000706525"/>
    </source>
</evidence>
<comment type="caution">
    <text evidence="2">The sequence shown here is derived from an EMBL/GenBank/DDBJ whole genome shotgun (WGS) entry which is preliminary data.</text>
</comment>
<protein>
    <submittedName>
        <fullName evidence="2">Uncharacterized protein</fullName>
    </submittedName>
</protein>
<feature type="transmembrane region" description="Helical" evidence="1">
    <location>
        <begin position="46"/>
        <end position="68"/>
    </location>
</feature>
<dbReference type="EMBL" id="CAJZAG010000012">
    <property type="protein sequence ID" value="CAG9183860.1"/>
    <property type="molecule type" value="Genomic_DNA"/>
</dbReference>
<keyword evidence="3" id="KW-1185">Reference proteome</keyword>
<evidence type="ECO:0000313" key="2">
    <source>
        <dbReference type="EMBL" id="CAG9183860.1"/>
    </source>
</evidence>
<dbReference type="RefSeq" id="WP_223994051.1">
    <property type="nucleotide sequence ID" value="NZ_CAJZAG010000012.1"/>
</dbReference>
<keyword evidence="1" id="KW-0812">Transmembrane</keyword>
<reference evidence="2 3" key="1">
    <citation type="submission" date="2021-08" db="EMBL/GenBank/DDBJ databases">
        <authorList>
            <person name="Peeters C."/>
        </authorList>
    </citation>
    <scope>NUCLEOTIDE SEQUENCE [LARGE SCALE GENOMIC DNA]</scope>
    <source>
        <strain evidence="2 3">LMG 32289</strain>
    </source>
</reference>
<proteinExistence type="predicted"/>
<accession>A0ABM8XU24</accession>
<sequence>MLLIDLLVALSSLLCLYRGVQPKGNGLVALLIFIEFVAVTAGQYRIAAWCSLAAAAVLMVLIAAMLHWRYLRRR</sequence>
<dbReference type="Proteomes" id="UP000706525">
    <property type="component" value="Unassembled WGS sequence"/>
</dbReference>
<keyword evidence="1" id="KW-0472">Membrane</keyword>
<gene>
    <name evidence="2" type="ORF">LMG32289_05445</name>
</gene>
<keyword evidence="1" id="KW-1133">Transmembrane helix</keyword>